<dbReference type="Gene3D" id="3.50.30.40">
    <property type="entry name" value="Ribonuclease E inhibitor RraA/RraA-like"/>
    <property type="match status" value="1"/>
</dbReference>
<feature type="binding site" evidence="3">
    <location>
        <position position="97"/>
    </location>
    <ligand>
        <name>substrate</name>
    </ligand>
</feature>
<dbReference type="Pfam" id="PF03737">
    <property type="entry name" value="RraA-like"/>
    <property type="match status" value="1"/>
</dbReference>
<dbReference type="CDD" id="cd16841">
    <property type="entry name" value="RraA_family"/>
    <property type="match status" value="1"/>
</dbReference>
<evidence type="ECO:0000256" key="1">
    <source>
        <dbReference type="ARBA" id="ARBA00022490"/>
    </source>
</evidence>
<dbReference type="RefSeq" id="WP_022612821.1">
    <property type="nucleotide sequence ID" value="NZ_LK391965.1"/>
</dbReference>
<comment type="caution">
    <text evidence="4">The sequence shown here is derived from an EMBL/GenBank/DDBJ whole genome shotgun (WGS) entry which is preliminary data.</text>
</comment>
<evidence type="ECO:0000313" key="4">
    <source>
        <dbReference type="EMBL" id="CCO48289.1"/>
    </source>
</evidence>
<dbReference type="AlphaFoldDB" id="A0AAV2VV59"/>
<dbReference type="GO" id="GO:0019899">
    <property type="term" value="F:enzyme binding"/>
    <property type="evidence" value="ECO:0007669"/>
    <property type="project" value="UniProtKB-UniRule"/>
</dbReference>
<protein>
    <recommendedName>
        <fullName evidence="2">Regulator of ribonuclease activity A</fullName>
    </recommendedName>
</protein>
<proteinExistence type="inferred from homology"/>
<dbReference type="PANTHER" id="PTHR33254">
    <property type="entry name" value="4-HYDROXY-4-METHYL-2-OXOGLUTARATE ALDOLASE 3-RELATED"/>
    <property type="match status" value="1"/>
</dbReference>
<dbReference type="NCBIfam" id="NF006875">
    <property type="entry name" value="PRK09372.1"/>
    <property type="match status" value="1"/>
</dbReference>
<dbReference type="InterPro" id="IPR005493">
    <property type="entry name" value="RraA/RraA-like"/>
</dbReference>
<dbReference type="HAMAP" id="MF_00471">
    <property type="entry name" value="RraA"/>
    <property type="match status" value="1"/>
</dbReference>
<sequence length="176" mass="19159">MEYNTSALCDIYQDQVDVVEPMFSNFGGSASFAGQITTIKCFEDNGLIRNTLEQDGVGRVLLIDGGGSLRRALIDAELASLAEENEWEGIVVYGCVREVDELEDMNLGIQALASIPVGAAQQEIGEQDLAVNFGGVTFLPDDYLYADNTGIIISQEALDSDLEGEEEDEFTEDDEE</sequence>
<dbReference type="Proteomes" id="UP000018211">
    <property type="component" value="Unassembled WGS sequence"/>
</dbReference>
<comment type="subcellular location">
    <subcellularLocation>
        <location evidence="2">Cytoplasm</location>
    </subcellularLocation>
</comment>
<comment type="subunit">
    <text evidence="2">Homotrimer. Binds to both RNA-binding sites in the C-terminal region of Rne and to RhlB.</text>
</comment>
<dbReference type="InterPro" id="IPR014339">
    <property type="entry name" value="RraA_gpbac"/>
</dbReference>
<dbReference type="GO" id="GO:0005737">
    <property type="term" value="C:cytoplasm"/>
    <property type="evidence" value="ECO:0007669"/>
    <property type="project" value="UniProtKB-SubCell"/>
</dbReference>
<comment type="function">
    <text evidence="2">Globally modulates RNA abundance by binding to RNase E (Rne) and regulating its endonucleolytic activity. Can modulate Rne action in a substrate-dependent manner by altering the composition of the degradosome. Modulates RNA-binding and helicase activities of the degradosome.</text>
</comment>
<dbReference type="EMBL" id="CAOF01000140">
    <property type="protein sequence ID" value="CCO48289.1"/>
    <property type="molecule type" value="Genomic_DNA"/>
</dbReference>
<dbReference type="SUPFAM" id="SSF89562">
    <property type="entry name" value="RraA-like"/>
    <property type="match status" value="1"/>
</dbReference>
<dbReference type="GO" id="GO:0060698">
    <property type="term" value="F:endoribonuclease inhibitor activity"/>
    <property type="evidence" value="ECO:0007669"/>
    <property type="project" value="UniProtKB-UniRule"/>
</dbReference>
<comment type="similarity">
    <text evidence="2">Belongs to the RraA family.</text>
</comment>
<dbReference type="NCBIfam" id="TIGR01935">
    <property type="entry name" value="NOT-MenG"/>
    <property type="match status" value="1"/>
</dbReference>
<organism evidence="4 5">
    <name type="scientific">Vibrio nigripulchritudo SOn1</name>
    <dbReference type="NCBI Taxonomy" id="1238450"/>
    <lineage>
        <taxon>Bacteria</taxon>
        <taxon>Pseudomonadati</taxon>
        <taxon>Pseudomonadota</taxon>
        <taxon>Gammaproteobacteria</taxon>
        <taxon>Vibrionales</taxon>
        <taxon>Vibrionaceae</taxon>
        <taxon>Vibrio</taxon>
    </lineage>
</organism>
<dbReference type="NCBIfam" id="TIGR02998">
    <property type="entry name" value="RraA_entero"/>
    <property type="match status" value="1"/>
</dbReference>
<gene>
    <name evidence="2 4" type="primary">rraA</name>
    <name evidence="4" type="ORF">VIBNISOn1_480089</name>
</gene>
<name>A0AAV2VV59_9VIBR</name>
<evidence type="ECO:0000256" key="2">
    <source>
        <dbReference type="HAMAP-Rule" id="MF_00471"/>
    </source>
</evidence>
<evidence type="ECO:0000256" key="3">
    <source>
        <dbReference type="PIRSR" id="PIRSR605493-1"/>
    </source>
</evidence>
<dbReference type="InterPro" id="IPR036704">
    <property type="entry name" value="RraA/RraA-like_sf"/>
</dbReference>
<reference evidence="4 5" key="1">
    <citation type="journal article" date="2013" name="ISME J.">
        <title>Comparative genomics of pathogenic lineages of Vibrio nigripulchritudo identifies virulence-associated traits.</title>
        <authorList>
            <person name="Goudenege D."/>
            <person name="Labreuche Y."/>
            <person name="Krin E."/>
            <person name="Ansquer D."/>
            <person name="Mangenot S."/>
            <person name="Calteau A."/>
            <person name="Medigue C."/>
            <person name="Mazel D."/>
            <person name="Polz M.F."/>
            <person name="Le Roux F."/>
        </authorList>
    </citation>
    <scope>NUCLEOTIDE SEQUENCE [LARGE SCALE GENOMIC DNA]</scope>
    <source>
        <strain evidence="4 5">SOn1</strain>
    </source>
</reference>
<keyword evidence="1 2" id="KW-0963">Cytoplasm</keyword>
<evidence type="ECO:0000313" key="5">
    <source>
        <dbReference type="Proteomes" id="UP000018211"/>
    </source>
</evidence>
<accession>A0AAV2VV59</accession>
<dbReference type="InterPro" id="IPR010203">
    <property type="entry name" value="RraA"/>
</dbReference>
<dbReference type="GO" id="GO:0051252">
    <property type="term" value="P:regulation of RNA metabolic process"/>
    <property type="evidence" value="ECO:0007669"/>
    <property type="project" value="InterPro"/>
</dbReference>
<dbReference type="PANTHER" id="PTHR33254:SF29">
    <property type="entry name" value="REGULATOR OF RIBONUCLEASE ACTIVITY A"/>
    <property type="match status" value="1"/>
</dbReference>